<protein>
    <submittedName>
        <fullName evidence="1">Uncharacterized protein</fullName>
    </submittedName>
</protein>
<evidence type="ECO:0000313" key="1">
    <source>
        <dbReference type="EMBL" id="TEB36565.1"/>
    </source>
</evidence>
<comment type="caution">
    <text evidence="1">The sequence shown here is derived from an EMBL/GenBank/DDBJ whole genome shotgun (WGS) entry which is preliminary data.</text>
</comment>
<reference evidence="1 2" key="1">
    <citation type="journal article" date="2019" name="Nat. Ecol. Evol.">
        <title>Megaphylogeny resolves global patterns of mushroom evolution.</title>
        <authorList>
            <person name="Varga T."/>
            <person name="Krizsan K."/>
            <person name="Foldi C."/>
            <person name="Dima B."/>
            <person name="Sanchez-Garcia M."/>
            <person name="Sanchez-Ramirez S."/>
            <person name="Szollosi G.J."/>
            <person name="Szarkandi J.G."/>
            <person name="Papp V."/>
            <person name="Albert L."/>
            <person name="Andreopoulos W."/>
            <person name="Angelini C."/>
            <person name="Antonin V."/>
            <person name="Barry K.W."/>
            <person name="Bougher N.L."/>
            <person name="Buchanan P."/>
            <person name="Buyck B."/>
            <person name="Bense V."/>
            <person name="Catcheside P."/>
            <person name="Chovatia M."/>
            <person name="Cooper J."/>
            <person name="Damon W."/>
            <person name="Desjardin D."/>
            <person name="Finy P."/>
            <person name="Geml J."/>
            <person name="Haridas S."/>
            <person name="Hughes K."/>
            <person name="Justo A."/>
            <person name="Karasinski D."/>
            <person name="Kautmanova I."/>
            <person name="Kiss B."/>
            <person name="Kocsube S."/>
            <person name="Kotiranta H."/>
            <person name="LaButti K.M."/>
            <person name="Lechner B.E."/>
            <person name="Liimatainen K."/>
            <person name="Lipzen A."/>
            <person name="Lukacs Z."/>
            <person name="Mihaltcheva S."/>
            <person name="Morgado L.N."/>
            <person name="Niskanen T."/>
            <person name="Noordeloos M.E."/>
            <person name="Ohm R.A."/>
            <person name="Ortiz-Santana B."/>
            <person name="Ovrebo C."/>
            <person name="Racz N."/>
            <person name="Riley R."/>
            <person name="Savchenko A."/>
            <person name="Shiryaev A."/>
            <person name="Soop K."/>
            <person name="Spirin V."/>
            <person name="Szebenyi C."/>
            <person name="Tomsovsky M."/>
            <person name="Tulloss R.E."/>
            <person name="Uehling J."/>
            <person name="Grigoriev I.V."/>
            <person name="Vagvolgyi C."/>
            <person name="Papp T."/>
            <person name="Martin F.M."/>
            <person name="Miettinen O."/>
            <person name="Hibbett D.S."/>
            <person name="Nagy L.G."/>
        </authorList>
    </citation>
    <scope>NUCLEOTIDE SEQUENCE [LARGE SCALE GENOMIC DNA]</scope>
    <source>
        <strain evidence="1 2">FP101781</strain>
    </source>
</reference>
<dbReference type="AlphaFoldDB" id="A0A4Y7TQV9"/>
<organism evidence="1 2">
    <name type="scientific">Coprinellus micaceus</name>
    <name type="common">Glistening ink-cap mushroom</name>
    <name type="synonym">Coprinus micaceus</name>
    <dbReference type="NCBI Taxonomy" id="71717"/>
    <lineage>
        <taxon>Eukaryota</taxon>
        <taxon>Fungi</taxon>
        <taxon>Dikarya</taxon>
        <taxon>Basidiomycota</taxon>
        <taxon>Agaricomycotina</taxon>
        <taxon>Agaricomycetes</taxon>
        <taxon>Agaricomycetidae</taxon>
        <taxon>Agaricales</taxon>
        <taxon>Agaricineae</taxon>
        <taxon>Psathyrellaceae</taxon>
        <taxon>Coprinellus</taxon>
    </lineage>
</organism>
<sequence>MPYIPTQPNSPYPSKFSSLVQVNSQDALPLWSRTGVRTKDQSRQVVLRTEGVRGERLPAMTTQFISPRGNLHEADVKAEQSEPTSYPCKGGEEWLHTMSVKDFFQREVRKSEDVAKVTAVAIKSVGCKRDENAAGTKLPKPARSQRYLCMFGVHEESRRAPLETLEPERDNAVQRSLLKGFGHGAEANVSYETRKAPIDMERWQGAD</sequence>
<proteinExistence type="predicted"/>
<evidence type="ECO:0000313" key="2">
    <source>
        <dbReference type="Proteomes" id="UP000298030"/>
    </source>
</evidence>
<name>A0A4Y7TQV9_COPMI</name>
<dbReference type="Proteomes" id="UP000298030">
    <property type="component" value="Unassembled WGS sequence"/>
</dbReference>
<keyword evidence="2" id="KW-1185">Reference proteome</keyword>
<dbReference type="EMBL" id="QPFP01000005">
    <property type="protein sequence ID" value="TEB36565.1"/>
    <property type="molecule type" value="Genomic_DNA"/>
</dbReference>
<accession>A0A4Y7TQV9</accession>
<gene>
    <name evidence="1" type="ORF">FA13DRAFT_1771160</name>
</gene>